<evidence type="ECO:0000259" key="4">
    <source>
        <dbReference type="Pfam" id="PF00884"/>
    </source>
</evidence>
<evidence type="ECO:0000313" key="5">
    <source>
        <dbReference type="EMBL" id="MBK3517526.1"/>
    </source>
</evidence>
<dbReference type="InterPro" id="IPR000917">
    <property type="entry name" value="Sulfatase_N"/>
</dbReference>
<dbReference type="SUPFAM" id="SSF53649">
    <property type="entry name" value="Alkaline phosphatase-like"/>
    <property type="match status" value="1"/>
</dbReference>
<keyword evidence="3" id="KW-0732">Signal</keyword>
<dbReference type="InterPro" id="IPR017850">
    <property type="entry name" value="Alkaline_phosphatase_core_sf"/>
</dbReference>
<organism evidence="5 6">
    <name type="scientific">Carboxylicivirga marina</name>
    <dbReference type="NCBI Taxonomy" id="2800988"/>
    <lineage>
        <taxon>Bacteria</taxon>
        <taxon>Pseudomonadati</taxon>
        <taxon>Bacteroidota</taxon>
        <taxon>Bacteroidia</taxon>
        <taxon>Marinilabiliales</taxon>
        <taxon>Marinilabiliaceae</taxon>
        <taxon>Carboxylicivirga</taxon>
    </lineage>
</organism>
<dbReference type="Proteomes" id="UP000605676">
    <property type="component" value="Unassembled WGS sequence"/>
</dbReference>
<dbReference type="Gene3D" id="3.40.720.10">
    <property type="entry name" value="Alkaline Phosphatase, subunit A"/>
    <property type="match status" value="2"/>
</dbReference>
<reference evidence="5 6" key="1">
    <citation type="submission" date="2021-01" db="EMBL/GenBank/DDBJ databases">
        <title>Carboxyliciviraga sp.nov., isolated from coastal sediments.</title>
        <authorList>
            <person name="Lu D."/>
            <person name="Zhang T."/>
        </authorList>
    </citation>
    <scope>NUCLEOTIDE SEQUENCE [LARGE SCALE GENOMIC DNA]</scope>
    <source>
        <strain evidence="5 6">N1Y132</strain>
    </source>
</reference>
<evidence type="ECO:0000256" key="2">
    <source>
        <dbReference type="ARBA" id="ARBA00022801"/>
    </source>
</evidence>
<gene>
    <name evidence="5" type="ORF">JIV24_09275</name>
</gene>
<dbReference type="EMBL" id="JAENRR010000017">
    <property type="protein sequence ID" value="MBK3517526.1"/>
    <property type="molecule type" value="Genomic_DNA"/>
</dbReference>
<dbReference type="PANTHER" id="PTHR43751:SF3">
    <property type="entry name" value="SULFATASE N-TERMINAL DOMAIN-CONTAINING PROTEIN"/>
    <property type="match status" value="1"/>
</dbReference>
<dbReference type="InterPro" id="IPR052701">
    <property type="entry name" value="GAG_Ulvan_Degrading_Sulfatases"/>
</dbReference>
<dbReference type="PANTHER" id="PTHR43751">
    <property type="entry name" value="SULFATASE"/>
    <property type="match status" value="1"/>
</dbReference>
<dbReference type="RefSeq" id="WP_200464756.1">
    <property type="nucleotide sequence ID" value="NZ_JAENRR010000017.1"/>
</dbReference>
<evidence type="ECO:0000256" key="1">
    <source>
        <dbReference type="ARBA" id="ARBA00008779"/>
    </source>
</evidence>
<dbReference type="InterPro" id="IPR024607">
    <property type="entry name" value="Sulfatase_CS"/>
</dbReference>
<feature type="signal peptide" evidence="3">
    <location>
        <begin position="1"/>
        <end position="21"/>
    </location>
</feature>
<accession>A0ABS1HIT0</accession>
<dbReference type="Pfam" id="PF00884">
    <property type="entry name" value="Sulfatase"/>
    <property type="match status" value="1"/>
</dbReference>
<name>A0ABS1HIT0_9BACT</name>
<dbReference type="PROSITE" id="PS00523">
    <property type="entry name" value="SULFATASE_1"/>
    <property type="match status" value="1"/>
</dbReference>
<keyword evidence="6" id="KW-1185">Reference proteome</keyword>
<sequence>MKYLTLSIYLLAFVSNLQVFGQEQPNVLIFITDDQHRLEYNFLEEGRNEDGTHKNLQPTLDKLVNEGIVFEQQHVVAGICTPSRYALLTGQVPSRAITKGFLAEEKRCSQKNPHFNVGITSKNYTIANMFKDAGYFTGGVGKNHVIDGDGKMSHRIKKNATQEETEKRLKHIQADNIAAYKACGFHFAKNIYPGNLPGFLPKNLEFHNTDWIIDGALEFLDVASKKENPFFLYCATTVSHGPAKLGTKYKGNRKATACGFLDEAVDVMPSQESIEKRIAEAKLGDTAKDALWLDDAMTALMEKLEAIGELDNTIIFFITDNAVEHGKFTCYEGGTNTPSVVWAPKLIQKGKRTAALASSVDIVPTMAEMCNITLPKKVKFDGISQLAVLKGEKESVRDNIYLEVGATRAIVKDGWKYLAFRVPEERSTWSYEKRKKLAVNGNPDDPFTHICDRPAGRGGESPALAYYPNYYDADQLYNLEEDPHEQNNLAKNPQYALKLEELKNVLIQELKDKPGTFGELKPKN</sequence>
<feature type="chain" id="PRO_5045401710" evidence="3">
    <location>
        <begin position="22"/>
        <end position="524"/>
    </location>
</feature>
<feature type="domain" description="Sulfatase N-terminal" evidence="4">
    <location>
        <begin position="25"/>
        <end position="369"/>
    </location>
</feature>
<proteinExistence type="inferred from homology"/>
<evidence type="ECO:0000313" key="6">
    <source>
        <dbReference type="Proteomes" id="UP000605676"/>
    </source>
</evidence>
<protein>
    <submittedName>
        <fullName evidence="5">Sulfatase-like hydrolase/transferase</fullName>
    </submittedName>
</protein>
<comment type="similarity">
    <text evidence="1">Belongs to the sulfatase family.</text>
</comment>
<comment type="caution">
    <text evidence="5">The sequence shown here is derived from an EMBL/GenBank/DDBJ whole genome shotgun (WGS) entry which is preliminary data.</text>
</comment>
<keyword evidence="2" id="KW-0378">Hydrolase</keyword>
<evidence type="ECO:0000256" key="3">
    <source>
        <dbReference type="SAM" id="SignalP"/>
    </source>
</evidence>